<dbReference type="Proteomes" id="UP001158576">
    <property type="component" value="Chromosome 1"/>
</dbReference>
<dbReference type="InterPro" id="IPR037245">
    <property type="entry name" value="FIP-RBD_C_sf"/>
</dbReference>
<feature type="compositionally biased region" description="Low complexity" evidence="2">
    <location>
        <begin position="63"/>
        <end position="76"/>
    </location>
</feature>
<evidence type="ECO:0000256" key="2">
    <source>
        <dbReference type="SAM" id="MobiDB-lite"/>
    </source>
</evidence>
<feature type="region of interest" description="Disordered" evidence="2">
    <location>
        <begin position="63"/>
        <end position="118"/>
    </location>
</feature>
<evidence type="ECO:0000256" key="1">
    <source>
        <dbReference type="SAM" id="Coils"/>
    </source>
</evidence>
<gene>
    <name evidence="3" type="ORF">OKIOD_LOCUS11381</name>
</gene>
<dbReference type="SUPFAM" id="SSF144270">
    <property type="entry name" value="Eferin C-derminal domain-like"/>
    <property type="match status" value="1"/>
</dbReference>
<sequence>MDEKNARLRELCEETDGFVQTTHLSRIIEDPVILKMAIDTLDKENTGKIPFQKLENLLQFSFSEPSDPVRSCSSSSDDPERTFNEYDYKSEGEGDILGFPQTPQKQNKKSTSRMRKPKIKYEDSSIQDLTQQVNLMKRQIFQIEEAEQLKSEQLENAKVENLMLRNKLLELEEFLRDVEQDRDRFRSENETLLRNTKKSFEKELSSKTEILELEKNQLLKNLETSKNELELAKSKNEKHKKEINELKEKVDEYQSKSAEQFEKYQKLTEKSCAERETLEEHTRVLEVALEELKLSLEKSAQEKHLLEEKLKIASQDSADIPVFQESPKNDSLVESLKNEIDDLKHELLSAQVTQARSLISAESSIKGSSSFAEELASCAEPGLKEKYETLEQTHEEVKKYLDKILTNVIERDPTLLMVNP</sequence>
<feature type="compositionally biased region" description="Basic residues" evidence="2">
    <location>
        <begin position="106"/>
        <end position="118"/>
    </location>
</feature>
<evidence type="ECO:0000313" key="3">
    <source>
        <dbReference type="EMBL" id="CAG5105969.1"/>
    </source>
</evidence>
<organism evidence="3 4">
    <name type="scientific">Oikopleura dioica</name>
    <name type="common">Tunicate</name>
    <dbReference type="NCBI Taxonomy" id="34765"/>
    <lineage>
        <taxon>Eukaryota</taxon>
        <taxon>Metazoa</taxon>
        <taxon>Chordata</taxon>
        <taxon>Tunicata</taxon>
        <taxon>Appendicularia</taxon>
        <taxon>Copelata</taxon>
        <taxon>Oikopleuridae</taxon>
        <taxon>Oikopleura</taxon>
    </lineage>
</organism>
<evidence type="ECO:0000313" key="4">
    <source>
        <dbReference type="Proteomes" id="UP001158576"/>
    </source>
</evidence>
<dbReference type="Gene3D" id="1.20.5.2440">
    <property type="match status" value="1"/>
</dbReference>
<dbReference type="PANTHER" id="PTHR15726:SF7">
    <property type="entry name" value="NUCLEAR FALLOUT, ISOFORM J"/>
    <property type="match status" value="1"/>
</dbReference>
<accession>A0ABN7SRN2</accession>
<keyword evidence="4" id="KW-1185">Reference proteome</keyword>
<feature type="compositionally biased region" description="Basic and acidic residues" evidence="2">
    <location>
        <begin position="78"/>
        <end position="92"/>
    </location>
</feature>
<keyword evidence="1" id="KW-0175">Coiled coil</keyword>
<dbReference type="InterPro" id="IPR051977">
    <property type="entry name" value="Rab11-interacting_regulator"/>
</dbReference>
<proteinExistence type="predicted"/>
<name>A0ABN7SRN2_OIKDI</name>
<protein>
    <submittedName>
        <fullName evidence="3">Oidioi.mRNA.OKI2018_I69.chr1.g2616.t1.cds</fullName>
    </submittedName>
</protein>
<reference evidence="3 4" key="1">
    <citation type="submission" date="2021-04" db="EMBL/GenBank/DDBJ databases">
        <authorList>
            <person name="Bliznina A."/>
        </authorList>
    </citation>
    <scope>NUCLEOTIDE SEQUENCE [LARGE SCALE GENOMIC DNA]</scope>
</reference>
<dbReference type="EMBL" id="OU015566">
    <property type="protein sequence ID" value="CAG5105969.1"/>
    <property type="molecule type" value="Genomic_DNA"/>
</dbReference>
<dbReference type="PANTHER" id="PTHR15726">
    <property type="entry name" value="RAB11-FAMILY INTERACTING PROTEIN"/>
    <property type="match status" value="1"/>
</dbReference>
<feature type="coiled-coil region" evidence="1">
    <location>
        <begin position="126"/>
        <end position="353"/>
    </location>
</feature>